<keyword evidence="2" id="KW-1185">Reference proteome</keyword>
<dbReference type="EMBL" id="JAWDGP010007375">
    <property type="protein sequence ID" value="KAK3722330.1"/>
    <property type="molecule type" value="Genomic_DNA"/>
</dbReference>
<gene>
    <name evidence="1" type="ORF">RRG08_041935</name>
</gene>
<accession>A0AAE0XXZ5</accession>
<dbReference type="Proteomes" id="UP001283361">
    <property type="component" value="Unassembled WGS sequence"/>
</dbReference>
<evidence type="ECO:0000313" key="2">
    <source>
        <dbReference type="Proteomes" id="UP001283361"/>
    </source>
</evidence>
<reference evidence="1" key="1">
    <citation type="journal article" date="2023" name="G3 (Bethesda)">
        <title>A reference genome for the long-term kleptoplast-retaining sea slug Elysia crispata morphotype clarki.</title>
        <authorList>
            <person name="Eastman K.E."/>
            <person name="Pendleton A.L."/>
            <person name="Shaikh M.A."/>
            <person name="Suttiyut T."/>
            <person name="Ogas R."/>
            <person name="Tomko P."/>
            <person name="Gavelis G."/>
            <person name="Widhalm J.R."/>
            <person name="Wisecaver J.H."/>
        </authorList>
    </citation>
    <scope>NUCLEOTIDE SEQUENCE</scope>
    <source>
        <strain evidence="1">ECLA1</strain>
    </source>
</reference>
<sequence length="283" mass="31467">MCQWPVFSDKTKRITARQWETDNRIIRSCLKGFPSNPSSRVSKLLAPQEFGQGLAICISQHSAMLGLFRPDPARLRVLKDEPPWRFFHNARPSSLPVAEQRRWLKGVTIGNFRCTEVVKSVNGISKPRVVLCCLWRTSSEHKDRFERTSSIGSFPFMQHAATTSPRLVQMVLFVAVAWSGVVVVGKTTLADQLGFSQPGESVAFQSWRSLRHVLRGFSLSRLFSGNTYLALPHLVQDVLSNKAADQAKLFSLLVIVILCLSGVNSRQEAASNGDPISKACGNN</sequence>
<evidence type="ECO:0000313" key="1">
    <source>
        <dbReference type="EMBL" id="KAK3722330.1"/>
    </source>
</evidence>
<name>A0AAE0XXZ5_9GAST</name>
<dbReference type="AlphaFoldDB" id="A0AAE0XXZ5"/>
<organism evidence="1 2">
    <name type="scientific">Elysia crispata</name>
    <name type="common">lettuce slug</name>
    <dbReference type="NCBI Taxonomy" id="231223"/>
    <lineage>
        <taxon>Eukaryota</taxon>
        <taxon>Metazoa</taxon>
        <taxon>Spiralia</taxon>
        <taxon>Lophotrochozoa</taxon>
        <taxon>Mollusca</taxon>
        <taxon>Gastropoda</taxon>
        <taxon>Heterobranchia</taxon>
        <taxon>Euthyneura</taxon>
        <taxon>Panpulmonata</taxon>
        <taxon>Sacoglossa</taxon>
        <taxon>Placobranchoidea</taxon>
        <taxon>Plakobranchidae</taxon>
        <taxon>Elysia</taxon>
    </lineage>
</organism>
<protein>
    <submittedName>
        <fullName evidence="1">Uncharacterized protein</fullName>
    </submittedName>
</protein>
<comment type="caution">
    <text evidence="1">The sequence shown here is derived from an EMBL/GenBank/DDBJ whole genome shotgun (WGS) entry which is preliminary data.</text>
</comment>
<proteinExistence type="predicted"/>